<dbReference type="EMBL" id="CP019445">
    <property type="protein sequence ID" value="APZ04341.1"/>
    <property type="molecule type" value="Genomic_DNA"/>
</dbReference>
<organism evidence="4 5">
    <name type="scientific">Kosakonia cowanii JCM 10956 = DSM 18146</name>
    <dbReference type="NCBI Taxonomy" id="1300165"/>
    <lineage>
        <taxon>Bacteria</taxon>
        <taxon>Pseudomonadati</taxon>
        <taxon>Pseudomonadota</taxon>
        <taxon>Gammaproteobacteria</taxon>
        <taxon>Enterobacterales</taxon>
        <taxon>Enterobacteriaceae</taxon>
        <taxon>Kosakonia</taxon>
    </lineage>
</organism>
<dbReference type="InterPro" id="IPR002104">
    <property type="entry name" value="Integrase_catalytic"/>
</dbReference>
<dbReference type="SUPFAM" id="SSF56349">
    <property type="entry name" value="DNA breaking-rejoining enzymes"/>
    <property type="match status" value="1"/>
</dbReference>
<dbReference type="PANTHER" id="PTHR30349:SF93">
    <property type="entry name" value="FELS-2 PROPHAGE PROTEIN"/>
    <property type="match status" value="1"/>
</dbReference>
<sequence length="349" mass="39517">MTVSKQKSGKWLCEVYPQGRDGRRIRKQFATKGEAEAFETWAKREAEEKPWLGEKADRRRLSELIALWYKLHGQSLAASKSRLAKLEIVCRGLGDPIAAQLTAKAWAHYRDKRLSGEIDNGYTPDPAKWKVKPITVNREQHYLSAVFNELTRLGEWSLPNPLESVRPFREKEREMSWLTQAQIAELLAACVRFGNVDLTRVVKICLATGARWREAESLTRTQLSPNKLTFVKTKGGRNRTVPIPQWLFDELAPLEGALFQPCYPDFTRMLATTSLALAEGQKTHVLRHTFASHFMMNGGNILVLQRILGHANIRETMRYAHFAPDHLEEAVTLNPLAAFNGGNVAAEDA</sequence>
<dbReference type="PANTHER" id="PTHR30349">
    <property type="entry name" value="PHAGE INTEGRASE-RELATED"/>
    <property type="match status" value="1"/>
</dbReference>
<dbReference type="InterPro" id="IPR013762">
    <property type="entry name" value="Integrase-like_cat_sf"/>
</dbReference>
<evidence type="ECO:0000313" key="4">
    <source>
        <dbReference type="EMBL" id="APZ04341.1"/>
    </source>
</evidence>
<dbReference type="GO" id="GO:0003677">
    <property type="term" value="F:DNA binding"/>
    <property type="evidence" value="ECO:0007669"/>
    <property type="project" value="InterPro"/>
</dbReference>
<name>A0A807LDK8_9ENTR</name>
<keyword evidence="1" id="KW-0229">DNA integration</keyword>
<dbReference type="Gene3D" id="1.10.443.10">
    <property type="entry name" value="Intergrase catalytic core"/>
    <property type="match status" value="1"/>
</dbReference>
<dbReference type="GO" id="GO:0006310">
    <property type="term" value="P:DNA recombination"/>
    <property type="evidence" value="ECO:0007669"/>
    <property type="project" value="UniProtKB-KW"/>
</dbReference>
<evidence type="ECO:0000256" key="2">
    <source>
        <dbReference type="ARBA" id="ARBA00023172"/>
    </source>
</evidence>
<evidence type="ECO:0000259" key="3">
    <source>
        <dbReference type="PROSITE" id="PS51898"/>
    </source>
</evidence>
<dbReference type="RefSeq" id="WP_076769062.1">
    <property type="nucleotide sequence ID" value="NZ_CP019445.1"/>
</dbReference>
<dbReference type="Proteomes" id="UP000187148">
    <property type="component" value="Chromosome"/>
</dbReference>
<dbReference type="PROSITE" id="PS51898">
    <property type="entry name" value="TYR_RECOMBINASE"/>
    <property type="match status" value="1"/>
</dbReference>
<accession>A0A807LDK8</accession>
<dbReference type="InterPro" id="IPR050090">
    <property type="entry name" value="Tyrosine_recombinase_XerCD"/>
</dbReference>
<feature type="domain" description="Tyr recombinase" evidence="3">
    <location>
        <begin position="173"/>
        <end position="332"/>
    </location>
</feature>
<dbReference type="CDD" id="cd00796">
    <property type="entry name" value="INT_Rci_Hp1_C"/>
    <property type="match status" value="1"/>
</dbReference>
<evidence type="ECO:0000256" key="1">
    <source>
        <dbReference type="ARBA" id="ARBA00022908"/>
    </source>
</evidence>
<keyword evidence="5" id="KW-1185">Reference proteome</keyword>
<dbReference type="InterPro" id="IPR011010">
    <property type="entry name" value="DNA_brk_join_enz"/>
</dbReference>
<dbReference type="Pfam" id="PF24624">
    <property type="entry name" value="Int_N"/>
    <property type="match status" value="1"/>
</dbReference>
<dbReference type="KEGG" id="kco:BWI95_04340"/>
<dbReference type="AlphaFoldDB" id="A0A807LDK8"/>
<dbReference type="GO" id="GO:0015074">
    <property type="term" value="P:DNA integration"/>
    <property type="evidence" value="ECO:0007669"/>
    <property type="project" value="UniProtKB-KW"/>
</dbReference>
<dbReference type="InterPro" id="IPR057084">
    <property type="entry name" value="Int_N"/>
</dbReference>
<keyword evidence="2" id="KW-0233">DNA recombination</keyword>
<proteinExistence type="predicted"/>
<dbReference type="Pfam" id="PF00589">
    <property type="entry name" value="Phage_integrase"/>
    <property type="match status" value="1"/>
</dbReference>
<reference evidence="4 5" key="1">
    <citation type="submission" date="2017-01" db="EMBL/GenBank/DDBJ databases">
        <authorList>
            <person name="Cao J.-M."/>
        </authorList>
    </citation>
    <scope>NUCLEOTIDE SEQUENCE [LARGE SCALE GENOMIC DNA]</scope>
    <source>
        <strain evidence="4 5">888-76</strain>
    </source>
</reference>
<evidence type="ECO:0000313" key="5">
    <source>
        <dbReference type="Proteomes" id="UP000187148"/>
    </source>
</evidence>
<gene>
    <name evidence="4" type="ORF">BWI95_04340</name>
</gene>
<protein>
    <submittedName>
        <fullName evidence="4">Integrase</fullName>
    </submittedName>
</protein>